<name>A0AAD8JYW5_TARER</name>
<accession>A0AAD8JYW5</accession>
<dbReference type="EMBL" id="JAUHHV010000010">
    <property type="protein sequence ID" value="KAK1411206.1"/>
    <property type="molecule type" value="Genomic_DNA"/>
</dbReference>
<dbReference type="PANTHER" id="PTHR24559">
    <property type="entry name" value="TRANSPOSON TY3-I GAG-POL POLYPROTEIN"/>
    <property type="match status" value="1"/>
</dbReference>
<evidence type="ECO:0000313" key="3">
    <source>
        <dbReference type="Proteomes" id="UP001229421"/>
    </source>
</evidence>
<evidence type="ECO:0000313" key="2">
    <source>
        <dbReference type="EMBL" id="KAK1411206.1"/>
    </source>
</evidence>
<keyword evidence="3" id="KW-1185">Reference proteome</keyword>
<dbReference type="Proteomes" id="UP001229421">
    <property type="component" value="Unassembled WGS sequence"/>
</dbReference>
<comment type="caution">
    <text evidence="2">The sequence shown here is derived from an EMBL/GenBank/DDBJ whole genome shotgun (WGS) entry which is preliminary data.</text>
</comment>
<feature type="domain" description="Reverse transcriptase" evidence="1">
    <location>
        <begin position="176"/>
        <end position="248"/>
    </location>
</feature>
<dbReference type="SUPFAM" id="SSF56672">
    <property type="entry name" value="DNA/RNA polymerases"/>
    <property type="match status" value="1"/>
</dbReference>
<dbReference type="InterPro" id="IPR053134">
    <property type="entry name" value="RNA-dir_DNA_polymerase"/>
</dbReference>
<dbReference type="Pfam" id="PF00078">
    <property type="entry name" value="RVT_1"/>
    <property type="match status" value="1"/>
</dbReference>
<organism evidence="2 3">
    <name type="scientific">Tagetes erecta</name>
    <name type="common">African marigold</name>
    <dbReference type="NCBI Taxonomy" id="13708"/>
    <lineage>
        <taxon>Eukaryota</taxon>
        <taxon>Viridiplantae</taxon>
        <taxon>Streptophyta</taxon>
        <taxon>Embryophyta</taxon>
        <taxon>Tracheophyta</taxon>
        <taxon>Spermatophyta</taxon>
        <taxon>Magnoliopsida</taxon>
        <taxon>eudicotyledons</taxon>
        <taxon>Gunneridae</taxon>
        <taxon>Pentapetalae</taxon>
        <taxon>asterids</taxon>
        <taxon>campanulids</taxon>
        <taxon>Asterales</taxon>
        <taxon>Asteraceae</taxon>
        <taxon>Asteroideae</taxon>
        <taxon>Heliantheae alliance</taxon>
        <taxon>Tageteae</taxon>
        <taxon>Tagetes</taxon>
    </lineage>
</organism>
<dbReference type="AlphaFoldDB" id="A0AAD8JYW5"/>
<proteinExistence type="predicted"/>
<gene>
    <name evidence="2" type="ORF">QVD17_37752</name>
</gene>
<dbReference type="CDD" id="cd01647">
    <property type="entry name" value="RT_LTR"/>
    <property type="match status" value="1"/>
</dbReference>
<dbReference type="InterPro" id="IPR000477">
    <property type="entry name" value="RT_dom"/>
</dbReference>
<sequence length="309" mass="35728">MSILESEIVPRTSSVLVGLSGETKNTLGDIKLPIYIEGVNTIQIFCVIDCLSCCNIILGRPWIHEMKAVPSTYHQCVKLPSPWGVVKTDIEQDLISFLKRIKSTFAWKHEDMTGISKDIITHKLSVDPSFRPIHQQRRKYAPERNVVIQEEVDRLLRAGMIREVKYPKWLANVVVVQKKNGKWRVCVDFTDLNKACPKDPFPLPHIDSKVDVAAGHELLTFMDASYGFQQIQMEPSDQEDTTFMTPTGIYCDTMEVYIDDMVVKSERKEDVLQDLEVAYEIQPFQMLLWCESWEIYRLCDDKERDRSQH</sequence>
<dbReference type="InterPro" id="IPR043502">
    <property type="entry name" value="DNA/RNA_pol_sf"/>
</dbReference>
<evidence type="ECO:0000259" key="1">
    <source>
        <dbReference type="Pfam" id="PF00078"/>
    </source>
</evidence>
<dbReference type="Gene3D" id="3.10.10.10">
    <property type="entry name" value="HIV Type 1 Reverse Transcriptase, subunit A, domain 1"/>
    <property type="match status" value="1"/>
</dbReference>
<dbReference type="PANTHER" id="PTHR24559:SF431">
    <property type="entry name" value="RNA-DIRECTED DNA POLYMERASE HOMOLOG"/>
    <property type="match status" value="1"/>
</dbReference>
<reference evidence="2" key="1">
    <citation type="journal article" date="2023" name="bioRxiv">
        <title>Improved chromosome-level genome assembly for marigold (Tagetes erecta).</title>
        <authorList>
            <person name="Jiang F."/>
            <person name="Yuan L."/>
            <person name="Wang S."/>
            <person name="Wang H."/>
            <person name="Xu D."/>
            <person name="Wang A."/>
            <person name="Fan W."/>
        </authorList>
    </citation>
    <scope>NUCLEOTIDE SEQUENCE</scope>
    <source>
        <strain evidence="2">WSJ</strain>
        <tissue evidence="2">Leaf</tissue>
    </source>
</reference>
<protein>
    <recommendedName>
        <fullName evidence="1">Reverse transcriptase domain-containing protein</fullName>
    </recommendedName>
</protein>